<organism evidence="2 3">
    <name type="scientific">Paenibacillus antibioticophila</name>
    <dbReference type="NCBI Taxonomy" id="1274374"/>
    <lineage>
        <taxon>Bacteria</taxon>
        <taxon>Bacillati</taxon>
        <taxon>Bacillota</taxon>
        <taxon>Bacilli</taxon>
        <taxon>Bacillales</taxon>
        <taxon>Paenibacillaceae</taxon>
        <taxon>Paenibacillus</taxon>
    </lineage>
</organism>
<dbReference type="EMBL" id="BORR01000020">
    <property type="protein sequence ID" value="GIO39286.1"/>
    <property type="molecule type" value="Genomic_DNA"/>
</dbReference>
<keyword evidence="1" id="KW-0175">Coiled coil</keyword>
<gene>
    <name evidence="2" type="ORF">J41TS12_41470</name>
</gene>
<dbReference type="RefSeq" id="WP_212942418.1">
    <property type="nucleotide sequence ID" value="NZ_BORR01000020.1"/>
</dbReference>
<evidence type="ECO:0000313" key="2">
    <source>
        <dbReference type="EMBL" id="GIO39286.1"/>
    </source>
</evidence>
<evidence type="ECO:0000256" key="1">
    <source>
        <dbReference type="SAM" id="Coils"/>
    </source>
</evidence>
<name>A0A919XVM4_9BACL</name>
<dbReference type="Proteomes" id="UP000681162">
    <property type="component" value="Unassembled WGS sequence"/>
</dbReference>
<reference evidence="2 3" key="1">
    <citation type="submission" date="2021-03" db="EMBL/GenBank/DDBJ databases">
        <title>Antimicrobial resistance genes in bacteria isolated from Japanese honey, and their potential for conferring macrolide and lincosamide resistance in the American foulbrood pathogen Paenibacillus larvae.</title>
        <authorList>
            <person name="Okamoto M."/>
            <person name="Kumagai M."/>
            <person name="Kanamori H."/>
            <person name="Takamatsu D."/>
        </authorList>
    </citation>
    <scope>NUCLEOTIDE SEQUENCE [LARGE SCALE GENOMIC DNA]</scope>
    <source>
        <strain evidence="2 3">J41TS12</strain>
    </source>
</reference>
<dbReference type="AlphaFoldDB" id="A0A919XVM4"/>
<evidence type="ECO:0000313" key="3">
    <source>
        <dbReference type="Proteomes" id="UP000681162"/>
    </source>
</evidence>
<comment type="caution">
    <text evidence="2">The sequence shown here is derived from an EMBL/GenBank/DDBJ whole genome shotgun (WGS) entry which is preliminary data.</text>
</comment>
<sequence length="125" mass="14822">MIKNTKMQEGWSKIDLQKRMEAKMTEITEAEAERESLFEDFENNKARIAESYYEVEKLRLEYLILKREQLNASRIYENRKVVLESLDNVEQINETCILILQKKLTDAGWIPPDDKEGMIEYGEQT</sequence>
<feature type="coiled-coil region" evidence="1">
    <location>
        <begin position="13"/>
        <end position="47"/>
    </location>
</feature>
<accession>A0A919XVM4</accession>
<protein>
    <submittedName>
        <fullName evidence="2">Uncharacterized protein</fullName>
    </submittedName>
</protein>
<proteinExistence type="predicted"/>
<keyword evidence="3" id="KW-1185">Reference proteome</keyword>